<name>A0ABM1TNX7_LIMPO</name>
<dbReference type="RefSeq" id="XP_022257583.1">
    <property type="nucleotide sequence ID" value="XM_022401875.1"/>
</dbReference>
<proteinExistence type="predicted"/>
<evidence type="ECO:0000313" key="2">
    <source>
        <dbReference type="RefSeq" id="XP_022257583.1"/>
    </source>
</evidence>
<dbReference type="GeneID" id="106473433"/>
<reference evidence="2" key="1">
    <citation type="submission" date="2025-08" db="UniProtKB">
        <authorList>
            <consortium name="RefSeq"/>
        </authorList>
    </citation>
    <scope>IDENTIFICATION</scope>
    <source>
        <tissue evidence="2">Muscle</tissue>
    </source>
</reference>
<dbReference type="PANTHER" id="PTHR14553:SF1">
    <property type="entry name" value="SIMILAR TO CHROMOSOME 1 OPEN READING FRAME 50"/>
    <property type="match status" value="1"/>
</dbReference>
<protein>
    <submittedName>
        <fullName evidence="2">Uncharacterized protein C1orf50 homolog</fullName>
    </submittedName>
</protein>
<dbReference type="Proteomes" id="UP000694941">
    <property type="component" value="Unplaced"/>
</dbReference>
<sequence length="167" mass="18997">MEGYNVIPIIKLWLDLENIDNRNYSEIPGESVGGVAFYKRDVVTALVTTQNSGNAQLVECSQLSAKPHLDLVELAQHIQTADNFTKANVCSKLTVIAEQVRFLQEQARKVLVEAKTNSDLHHVACNFRKIPGTTYYLYRRSSGHRYFSMISPEVSFIFFKCYMQSLN</sequence>
<keyword evidence="1" id="KW-1185">Reference proteome</keyword>
<dbReference type="PANTHER" id="PTHR14553">
    <property type="entry name" value="UNCHARACTERIZED PROTEIN C1ORF50"/>
    <property type="match status" value="1"/>
</dbReference>
<dbReference type="InterPro" id="IPR019534">
    <property type="entry name" value="DUF2452"/>
</dbReference>
<gene>
    <name evidence="2" type="primary">LOC106473433</name>
</gene>
<organism evidence="1 2">
    <name type="scientific">Limulus polyphemus</name>
    <name type="common">Atlantic horseshoe crab</name>
    <dbReference type="NCBI Taxonomy" id="6850"/>
    <lineage>
        <taxon>Eukaryota</taxon>
        <taxon>Metazoa</taxon>
        <taxon>Ecdysozoa</taxon>
        <taxon>Arthropoda</taxon>
        <taxon>Chelicerata</taxon>
        <taxon>Merostomata</taxon>
        <taxon>Xiphosura</taxon>
        <taxon>Limulidae</taxon>
        <taxon>Limulus</taxon>
    </lineage>
</organism>
<evidence type="ECO:0000313" key="1">
    <source>
        <dbReference type="Proteomes" id="UP000694941"/>
    </source>
</evidence>
<dbReference type="Pfam" id="PF10504">
    <property type="entry name" value="DUF2452"/>
    <property type="match status" value="1"/>
</dbReference>
<accession>A0ABM1TNX7</accession>